<reference evidence="8 9" key="1">
    <citation type="submission" date="2019-08" db="EMBL/GenBank/DDBJ databases">
        <title>In-depth cultivation of the pig gut microbiome towards novel bacterial diversity and tailored functional studies.</title>
        <authorList>
            <person name="Wylensek D."/>
            <person name="Hitch T.C.A."/>
            <person name="Clavel T."/>
        </authorList>
    </citation>
    <scope>NUCLEOTIDE SEQUENCE [LARGE SCALE GENOMIC DNA]</scope>
    <source>
        <strain evidence="8 9">SM-530-WT-4B</strain>
    </source>
</reference>
<comment type="similarity">
    <text evidence="1 7">Belongs to the endoribonuclease YbeY family.</text>
</comment>
<dbReference type="EC" id="3.1.-.-" evidence="7"/>
<evidence type="ECO:0000313" key="9">
    <source>
        <dbReference type="Proteomes" id="UP000473699"/>
    </source>
</evidence>
<evidence type="ECO:0000256" key="2">
    <source>
        <dbReference type="ARBA" id="ARBA00022722"/>
    </source>
</evidence>
<keyword evidence="5 7" id="KW-0378">Hydrolase</keyword>
<dbReference type="InterPro" id="IPR002036">
    <property type="entry name" value="YbeY"/>
</dbReference>
<keyword evidence="7" id="KW-0698">rRNA processing</keyword>
<comment type="caution">
    <text evidence="8">The sequence shown here is derived from an EMBL/GenBank/DDBJ whole genome shotgun (WGS) entry which is preliminary data.</text>
</comment>
<evidence type="ECO:0000256" key="6">
    <source>
        <dbReference type="ARBA" id="ARBA00022833"/>
    </source>
</evidence>
<dbReference type="InterPro" id="IPR023091">
    <property type="entry name" value="MetalPrtase_cat_dom_sf_prd"/>
</dbReference>
<dbReference type="Gene3D" id="3.40.390.30">
    <property type="entry name" value="Metalloproteases ('zincins'), catalytic domain"/>
    <property type="match status" value="1"/>
</dbReference>
<keyword evidence="3 7" id="KW-0479">Metal-binding</keyword>
<dbReference type="Proteomes" id="UP000473699">
    <property type="component" value="Unassembled WGS sequence"/>
</dbReference>
<evidence type="ECO:0000313" key="8">
    <source>
        <dbReference type="EMBL" id="MST54709.1"/>
    </source>
</evidence>
<accession>A0A6L5Y8S6</accession>
<evidence type="ECO:0000256" key="4">
    <source>
        <dbReference type="ARBA" id="ARBA00022759"/>
    </source>
</evidence>
<comment type="function">
    <text evidence="7">Single strand-specific metallo-endoribonuclease involved in late-stage 70S ribosome quality control and in maturation of the 3' terminus of the 16S rRNA.</text>
</comment>
<dbReference type="Pfam" id="PF02130">
    <property type="entry name" value="YbeY"/>
    <property type="match status" value="1"/>
</dbReference>
<protein>
    <recommendedName>
        <fullName evidence="7">Endoribonuclease YbeY</fullName>
        <ecNumber evidence="7">3.1.-.-</ecNumber>
    </recommendedName>
</protein>
<dbReference type="EMBL" id="VUNH01000001">
    <property type="protein sequence ID" value="MST54709.1"/>
    <property type="molecule type" value="Genomic_DNA"/>
</dbReference>
<evidence type="ECO:0000256" key="1">
    <source>
        <dbReference type="ARBA" id="ARBA00010875"/>
    </source>
</evidence>
<evidence type="ECO:0000256" key="7">
    <source>
        <dbReference type="HAMAP-Rule" id="MF_00009"/>
    </source>
</evidence>
<comment type="cofactor">
    <cofactor evidence="7">
        <name>Zn(2+)</name>
        <dbReference type="ChEBI" id="CHEBI:29105"/>
    </cofactor>
    <text evidence="7">Binds 1 zinc ion.</text>
</comment>
<gene>
    <name evidence="7 8" type="primary">ybeY</name>
    <name evidence="8" type="ORF">FYJ74_01390</name>
</gene>
<proteinExistence type="inferred from homology"/>
<organism evidence="8 9">
    <name type="scientific">Pyramidobacter porci</name>
    <dbReference type="NCBI Taxonomy" id="2605789"/>
    <lineage>
        <taxon>Bacteria</taxon>
        <taxon>Thermotogati</taxon>
        <taxon>Synergistota</taxon>
        <taxon>Synergistia</taxon>
        <taxon>Synergistales</taxon>
        <taxon>Dethiosulfovibrionaceae</taxon>
        <taxon>Pyramidobacter</taxon>
    </lineage>
</organism>
<dbReference type="AlphaFoldDB" id="A0A6L5Y8S6"/>
<sequence>MRMAPRTWSRFKIKQRRRKNPEVRILIASDVEQDPLLTLAKTNIATFERLAADLYDVHWPAWRAHGGLLISLQFLDETRMSEVNDEYRQIHAPTDVLSFPLFEKEGRFVPDAQRAPLLLGDIVVCPAVIRKNSFEHHVSEESELALVVFHGMLHLLAWDHDTPEKQKRMWSVQEHFRDLFLKGLSVPVAGNAGPEKK</sequence>
<dbReference type="RefSeq" id="WP_154527827.1">
    <property type="nucleotide sequence ID" value="NZ_JAXDZJ010000233.1"/>
</dbReference>
<keyword evidence="4 7" id="KW-0255">Endonuclease</keyword>
<dbReference type="SUPFAM" id="SSF55486">
    <property type="entry name" value="Metalloproteases ('zincins'), catalytic domain"/>
    <property type="match status" value="1"/>
</dbReference>
<dbReference type="NCBIfam" id="TIGR00043">
    <property type="entry name" value="rRNA maturation RNase YbeY"/>
    <property type="match status" value="1"/>
</dbReference>
<name>A0A6L5Y8S6_9BACT</name>
<keyword evidence="7" id="KW-0963">Cytoplasm</keyword>
<feature type="binding site" evidence="7">
    <location>
        <position position="154"/>
    </location>
    <ligand>
        <name>Zn(2+)</name>
        <dbReference type="ChEBI" id="CHEBI:29105"/>
        <note>catalytic</note>
    </ligand>
</feature>
<keyword evidence="2 7" id="KW-0540">Nuclease</keyword>
<dbReference type="GO" id="GO:0004222">
    <property type="term" value="F:metalloendopeptidase activity"/>
    <property type="evidence" value="ECO:0007669"/>
    <property type="project" value="InterPro"/>
</dbReference>
<evidence type="ECO:0000256" key="5">
    <source>
        <dbReference type="ARBA" id="ARBA00022801"/>
    </source>
</evidence>
<dbReference type="GO" id="GO:0008270">
    <property type="term" value="F:zinc ion binding"/>
    <property type="evidence" value="ECO:0007669"/>
    <property type="project" value="UniProtKB-UniRule"/>
</dbReference>
<feature type="binding site" evidence="7">
    <location>
        <position position="160"/>
    </location>
    <ligand>
        <name>Zn(2+)</name>
        <dbReference type="ChEBI" id="CHEBI:29105"/>
        <note>catalytic</note>
    </ligand>
</feature>
<dbReference type="GO" id="GO:0004521">
    <property type="term" value="F:RNA endonuclease activity"/>
    <property type="evidence" value="ECO:0007669"/>
    <property type="project" value="UniProtKB-UniRule"/>
</dbReference>
<evidence type="ECO:0000256" key="3">
    <source>
        <dbReference type="ARBA" id="ARBA00022723"/>
    </source>
</evidence>
<comment type="subcellular location">
    <subcellularLocation>
        <location evidence="7">Cytoplasm</location>
    </subcellularLocation>
</comment>
<keyword evidence="7" id="KW-0690">Ribosome biogenesis</keyword>
<dbReference type="GO" id="GO:0006364">
    <property type="term" value="P:rRNA processing"/>
    <property type="evidence" value="ECO:0007669"/>
    <property type="project" value="UniProtKB-UniRule"/>
</dbReference>
<keyword evidence="6 7" id="KW-0862">Zinc</keyword>
<dbReference type="PANTHER" id="PTHR46986">
    <property type="entry name" value="ENDORIBONUCLEASE YBEY, CHLOROPLASTIC"/>
    <property type="match status" value="1"/>
</dbReference>
<dbReference type="GO" id="GO:0005737">
    <property type="term" value="C:cytoplasm"/>
    <property type="evidence" value="ECO:0007669"/>
    <property type="project" value="UniProtKB-SubCell"/>
</dbReference>
<dbReference type="PANTHER" id="PTHR46986:SF1">
    <property type="entry name" value="ENDORIBONUCLEASE YBEY, CHLOROPLASTIC"/>
    <property type="match status" value="1"/>
</dbReference>
<dbReference type="HAMAP" id="MF_00009">
    <property type="entry name" value="Endoribonucl_YbeY"/>
    <property type="match status" value="1"/>
</dbReference>
<keyword evidence="9" id="KW-1185">Reference proteome</keyword>
<feature type="binding site" evidence="7">
    <location>
        <position position="150"/>
    </location>
    <ligand>
        <name>Zn(2+)</name>
        <dbReference type="ChEBI" id="CHEBI:29105"/>
        <note>catalytic</note>
    </ligand>
</feature>